<dbReference type="EMBL" id="KI913117">
    <property type="protein sequence ID" value="ETV86284.1"/>
    <property type="molecule type" value="Genomic_DNA"/>
</dbReference>
<keyword evidence="3 9" id="KW-0479">Metal-binding</keyword>
<proteinExistence type="inferred from homology"/>
<evidence type="ECO:0000256" key="8">
    <source>
        <dbReference type="ARBA" id="ARBA00026100"/>
    </source>
</evidence>
<evidence type="ECO:0000256" key="4">
    <source>
        <dbReference type="ARBA" id="ARBA00022801"/>
    </source>
</evidence>
<dbReference type="GO" id="GO:0006518">
    <property type="term" value="P:peptide metabolic process"/>
    <property type="evidence" value="ECO:0007669"/>
    <property type="project" value="TreeGrafter"/>
</dbReference>
<evidence type="ECO:0000256" key="5">
    <source>
        <dbReference type="ARBA" id="ARBA00022833"/>
    </source>
</evidence>
<dbReference type="CDD" id="cd06456">
    <property type="entry name" value="M3A_DCP"/>
    <property type="match status" value="1"/>
</dbReference>
<gene>
    <name evidence="12" type="ORF">H257_02704</name>
</gene>
<dbReference type="EC" id="3.4.24.70" evidence="8"/>
<dbReference type="PANTHER" id="PTHR11804">
    <property type="entry name" value="PROTEASE M3 THIMET OLIGOPEPTIDASE-RELATED"/>
    <property type="match status" value="1"/>
</dbReference>
<dbReference type="InterPro" id="IPR034005">
    <property type="entry name" value="M3A_DCP"/>
</dbReference>
<comment type="catalytic activity">
    <reaction evidence="7">
        <text>Hydrolysis of oligopeptides, with broad specificity. Gly or Ala commonly occur as P1 or P1' residues, but more distant residues are also important, as is shown by the fact that Z-Gly-Pro-Gly-|-Gly-Pro-Ala is cleaved, but not Z-(Gly)(5).</text>
        <dbReference type="EC" id="3.4.24.70"/>
    </reaction>
</comment>
<dbReference type="Pfam" id="PF19310">
    <property type="entry name" value="TOP_N"/>
    <property type="match status" value="1"/>
</dbReference>
<keyword evidence="4 9" id="KW-0378">Hydrolase</keyword>
<dbReference type="InterPro" id="IPR045666">
    <property type="entry name" value="OpdA_N"/>
</dbReference>
<sequence>MVVNPLTRCLEDYSLPPFATLRVSDIVPAVRAAIAEMALDVNAIEDDLSDPDADISWATVMDRLKIIDDPVNRLWRIVIHLSSVADSPELRLAQSEVQAEVLTIQSRRAQSVPVFRAMQRLRASRGFHEDLTAEQQRILDRAILDATLNGVALNDTDKATFNAIHVKLKELSNRFDSNVLDSTNAFSYLVHDKAEMDGLPDAIVALTANNAVAAGHDLATATQGPWKFTLDWSVYWAVQRYATSRRLRETIYLANQAIASAAPFDNAPIMQQMIQLRRDRAQLLGFESYAAMGLEDKMAPSVSAVQDLIDGMRNKFRPLGEAEVADVSAYAASQGAVLPLQKWDFSFWAVKLRKQRYDLHDDLVQSYFPLPRVLDGLFEFVARLFGLRIEAADTPQETWHPDVQYYQIRAQDQPGTPVISQFYLDLYERGDEKKAGAWIEVMVGRSSVLRTDDKAHVRIPVFALMFNFAAPAPLPSTTPTLLSFSNVTLLFHCLGYGLRIALTSAEHTAASRPHGVEWDAVEVPSQLMANFCYHRPTIQMVSGHVVTGEPLPDSIFDKLVASRRFVAAVKMLPQLQKASLDLSLHHSFDSTASSESMFALSFTLAKQFDVLPSLESDKSLCSLSHIFSGLYAAGYYSYTWSEVMSSDAYGRFKEANDEDEWKAVGRDCRDTLFALLGKAHPLDAFKSFRRRPPNADALLKDYGLI</sequence>
<dbReference type="InterPro" id="IPR024079">
    <property type="entry name" value="MetalloPept_cat_dom_sf"/>
</dbReference>
<feature type="domain" description="Oligopeptidase A N-terminal" evidence="11">
    <location>
        <begin position="31"/>
        <end position="158"/>
    </location>
</feature>
<dbReference type="InterPro" id="IPR024077">
    <property type="entry name" value="Neurolysin/TOP_dom2"/>
</dbReference>
<dbReference type="RefSeq" id="XP_009824756.1">
    <property type="nucleotide sequence ID" value="XM_009826454.1"/>
</dbReference>
<keyword evidence="5 9" id="KW-0862">Zinc</keyword>
<dbReference type="OrthoDB" id="534666at2759"/>
<dbReference type="GO" id="GO:0046872">
    <property type="term" value="F:metal ion binding"/>
    <property type="evidence" value="ECO:0007669"/>
    <property type="project" value="UniProtKB-UniRule"/>
</dbReference>
<evidence type="ECO:0000256" key="7">
    <source>
        <dbReference type="ARBA" id="ARBA00024603"/>
    </source>
</evidence>
<dbReference type="GO" id="GO:0006508">
    <property type="term" value="P:proteolysis"/>
    <property type="evidence" value="ECO:0007669"/>
    <property type="project" value="UniProtKB-KW"/>
</dbReference>
<evidence type="ECO:0000259" key="10">
    <source>
        <dbReference type="Pfam" id="PF01432"/>
    </source>
</evidence>
<organism evidence="12">
    <name type="scientific">Aphanomyces astaci</name>
    <name type="common">Crayfish plague agent</name>
    <dbReference type="NCBI Taxonomy" id="112090"/>
    <lineage>
        <taxon>Eukaryota</taxon>
        <taxon>Sar</taxon>
        <taxon>Stramenopiles</taxon>
        <taxon>Oomycota</taxon>
        <taxon>Saprolegniomycetes</taxon>
        <taxon>Saprolegniales</taxon>
        <taxon>Verrucalvaceae</taxon>
        <taxon>Aphanomyces</taxon>
    </lineage>
</organism>
<evidence type="ECO:0000256" key="9">
    <source>
        <dbReference type="RuleBase" id="RU003435"/>
    </source>
</evidence>
<evidence type="ECO:0000313" key="12">
    <source>
        <dbReference type="EMBL" id="ETV86284.1"/>
    </source>
</evidence>
<dbReference type="PANTHER" id="PTHR11804:SF83">
    <property type="entry name" value="LD37516P"/>
    <property type="match status" value="1"/>
</dbReference>
<accession>W4H4U7</accession>
<dbReference type="Pfam" id="PF01432">
    <property type="entry name" value="Peptidase_M3"/>
    <property type="match status" value="1"/>
</dbReference>
<dbReference type="AlphaFoldDB" id="W4H4U7"/>
<evidence type="ECO:0000256" key="3">
    <source>
        <dbReference type="ARBA" id="ARBA00022723"/>
    </source>
</evidence>
<protein>
    <recommendedName>
        <fullName evidence="8">oligopeptidase A</fullName>
        <ecNumber evidence="8">3.4.24.70</ecNumber>
    </recommendedName>
</protein>
<evidence type="ECO:0000256" key="1">
    <source>
        <dbReference type="ARBA" id="ARBA00006040"/>
    </source>
</evidence>
<reference evidence="12" key="1">
    <citation type="submission" date="2013-12" db="EMBL/GenBank/DDBJ databases">
        <title>The Genome Sequence of Aphanomyces astaci APO3.</title>
        <authorList>
            <consortium name="The Broad Institute Genomics Platform"/>
            <person name="Russ C."/>
            <person name="Tyler B."/>
            <person name="van West P."/>
            <person name="Dieguez-Uribeondo J."/>
            <person name="Young S.K."/>
            <person name="Zeng Q."/>
            <person name="Gargeya S."/>
            <person name="Fitzgerald M."/>
            <person name="Abouelleil A."/>
            <person name="Alvarado L."/>
            <person name="Chapman S.B."/>
            <person name="Gainer-Dewar J."/>
            <person name="Goldberg J."/>
            <person name="Griggs A."/>
            <person name="Gujja S."/>
            <person name="Hansen M."/>
            <person name="Howarth C."/>
            <person name="Imamovic A."/>
            <person name="Ireland A."/>
            <person name="Larimer J."/>
            <person name="McCowan C."/>
            <person name="Murphy C."/>
            <person name="Pearson M."/>
            <person name="Poon T.W."/>
            <person name="Priest M."/>
            <person name="Roberts A."/>
            <person name="Saif S."/>
            <person name="Shea T."/>
            <person name="Sykes S."/>
            <person name="Wortman J."/>
            <person name="Nusbaum C."/>
            <person name="Birren B."/>
        </authorList>
    </citation>
    <scope>NUCLEOTIDE SEQUENCE [LARGE SCALE GENOMIC DNA]</scope>
    <source>
        <strain evidence="12">APO3</strain>
    </source>
</reference>
<dbReference type="VEuPathDB" id="FungiDB:H257_02704"/>
<dbReference type="SUPFAM" id="SSF55486">
    <property type="entry name" value="Metalloproteases ('zincins'), catalytic domain"/>
    <property type="match status" value="1"/>
</dbReference>
<keyword evidence="6 9" id="KW-0482">Metalloprotease</keyword>
<dbReference type="InterPro" id="IPR045090">
    <property type="entry name" value="Pept_M3A_M3B"/>
</dbReference>
<evidence type="ECO:0000256" key="2">
    <source>
        <dbReference type="ARBA" id="ARBA00022670"/>
    </source>
</evidence>
<evidence type="ECO:0000256" key="6">
    <source>
        <dbReference type="ARBA" id="ARBA00023049"/>
    </source>
</evidence>
<keyword evidence="2 9" id="KW-0645">Protease</keyword>
<comment type="similarity">
    <text evidence="1 9">Belongs to the peptidase M3 family.</text>
</comment>
<dbReference type="Gene3D" id="1.10.1370.10">
    <property type="entry name" value="Neurolysin, domain 3"/>
    <property type="match status" value="1"/>
</dbReference>
<comment type="cofactor">
    <cofactor evidence="9">
        <name>Zn(2+)</name>
        <dbReference type="ChEBI" id="CHEBI:29105"/>
    </cofactor>
    <text evidence="9">Binds 1 zinc ion.</text>
</comment>
<feature type="domain" description="Peptidase M3A/M3B catalytic" evidence="10">
    <location>
        <begin position="240"/>
        <end position="703"/>
    </location>
</feature>
<dbReference type="InterPro" id="IPR001567">
    <property type="entry name" value="Pept_M3A_M3B_dom"/>
</dbReference>
<evidence type="ECO:0000259" key="11">
    <source>
        <dbReference type="Pfam" id="PF19310"/>
    </source>
</evidence>
<dbReference type="GO" id="GO:0004222">
    <property type="term" value="F:metalloendopeptidase activity"/>
    <property type="evidence" value="ECO:0007669"/>
    <property type="project" value="UniProtKB-EC"/>
</dbReference>
<name>W4H4U7_APHAT</name>
<dbReference type="Gene3D" id="1.10.1370.40">
    <property type="match status" value="1"/>
</dbReference>
<dbReference type="Gene3D" id="3.40.390.10">
    <property type="entry name" value="Collagenase (Catalytic Domain)"/>
    <property type="match status" value="1"/>
</dbReference>
<dbReference type="GeneID" id="20804700"/>